<evidence type="ECO:0000259" key="2">
    <source>
        <dbReference type="PROSITE" id="PS50234"/>
    </source>
</evidence>
<dbReference type="PROSITE" id="PS00430">
    <property type="entry name" value="TONB_DEPENDENT_REC_1"/>
    <property type="match status" value="1"/>
</dbReference>
<dbReference type="InterPro" id="IPR010916">
    <property type="entry name" value="TonB_box_CS"/>
</dbReference>
<dbReference type="InterPro" id="IPR002035">
    <property type="entry name" value="VWF_A"/>
</dbReference>
<dbReference type="Pfam" id="PF12450">
    <property type="entry name" value="vWF_A"/>
    <property type="match status" value="1"/>
</dbReference>
<feature type="compositionally biased region" description="Basic and acidic residues" evidence="1">
    <location>
        <begin position="64"/>
        <end position="76"/>
    </location>
</feature>
<gene>
    <name evidence="3" type="ORF">J2X04_000566</name>
</gene>
<dbReference type="PROSITE" id="PS50234">
    <property type="entry name" value="VWFA"/>
    <property type="match status" value="1"/>
</dbReference>
<reference evidence="3 4" key="1">
    <citation type="submission" date="2023-07" db="EMBL/GenBank/DDBJ databases">
        <title>Sorghum-associated microbial communities from plants grown in Nebraska, USA.</title>
        <authorList>
            <person name="Schachtman D."/>
        </authorList>
    </citation>
    <scope>NUCLEOTIDE SEQUENCE [LARGE SCALE GENOMIC DNA]</scope>
    <source>
        <strain evidence="3 4">BE187</strain>
    </source>
</reference>
<dbReference type="Proteomes" id="UP001267878">
    <property type="component" value="Unassembled WGS sequence"/>
</dbReference>
<dbReference type="RefSeq" id="WP_310051883.1">
    <property type="nucleotide sequence ID" value="NZ_JAVDVW010000001.1"/>
</dbReference>
<accession>A0ABU1VL69</accession>
<dbReference type="SMART" id="SM00327">
    <property type="entry name" value="VWA"/>
    <property type="match status" value="1"/>
</dbReference>
<dbReference type="InterPro" id="IPR022156">
    <property type="entry name" value="Uncharacterised_YfbK_N"/>
</dbReference>
<feature type="domain" description="VWFA" evidence="2">
    <location>
        <begin position="241"/>
        <end position="419"/>
    </location>
</feature>
<dbReference type="Gene3D" id="3.40.50.410">
    <property type="entry name" value="von Willebrand factor, type A domain"/>
    <property type="match status" value="1"/>
</dbReference>
<dbReference type="PANTHER" id="PTHR10579:SF43">
    <property type="entry name" value="ZINC FINGER (C3HC4-TYPE RING FINGER) FAMILY PROTEIN"/>
    <property type="match status" value="1"/>
</dbReference>
<dbReference type="InterPro" id="IPR036465">
    <property type="entry name" value="vWFA_dom_sf"/>
</dbReference>
<dbReference type="Pfam" id="PF12034">
    <property type="entry name" value="YfbK_C"/>
    <property type="match status" value="1"/>
</dbReference>
<evidence type="ECO:0000256" key="1">
    <source>
        <dbReference type="SAM" id="MobiDB-lite"/>
    </source>
</evidence>
<proteinExistence type="predicted"/>
<comment type="caution">
    <text evidence="3">The sequence shown here is derived from an EMBL/GenBank/DDBJ whole genome shotgun (WGS) entry which is preliminary data.</text>
</comment>
<dbReference type="PROSITE" id="PS51257">
    <property type="entry name" value="PROKAR_LIPOPROTEIN"/>
    <property type="match status" value="1"/>
</dbReference>
<keyword evidence="4" id="KW-1185">Reference proteome</keyword>
<sequence>MQRSPQPHRLTLALGFALALGACSTTRTSLGNAEEADAAAAAASTESAQIAAADAAEAGAAQVRRERSVRGVERKVAMAPPPAPPPPATVGYAAKQSLDSISVTGSRVSANQVAPAAVMALQPMASPMQPANTEKYAHNDDNPVHRTSEEPVSTFSIDVDTGSYSNVRRMLTEGVRPPTDAVRAEEFVNYFDYNLPAPASREVPFRVTTELAPAPWNSKRQLLMIGIKGYDVPKAEIPPANLVFLIDTSGSMQDLDKLPLVKDALRQLVKQLRPQDRVSMVVYAGSAGLVLPPTSGAHRDDILGALDRLEAGGSTNGGDGIRLAYSMAKQAYIKGGVNRVILATDGDFNVGTVDDNALETLVADQRKSGIALTTLGFGQGNYNDELAEKLADVGDGNHAYIDTPMEARKVLVQEMGSTLLTIAKDVKIQIEFNPAVAAEYRLIGYENRILNREDFANDKVDAGDIGAGHEVTALYEITPAGSGADRLPPLRYGQGDKAANAGDAKELAHLRLRYKRPGEDTSRLIQTPILRSQLAATPSESLRFATAVAAFADALRGGMQIGQWSWNDIAAMAKRSLGSDPWGQRKEFVELVEQAGKLTSADGVAVQVSE</sequence>
<dbReference type="SUPFAM" id="SSF53300">
    <property type="entry name" value="vWA-like"/>
    <property type="match status" value="1"/>
</dbReference>
<name>A0ABU1VL69_9GAMM</name>
<dbReference type="InterPro" id="IPR021908">
    <property type="entry name" value="YfbK_C"/>
</dbReference>
<dbReference type="CDD" id="cd01465">
    <property type="entry name" value="vWA_subgroup"/>
    <property type="match status" value="1"/>
</dbReference>
<organism evidence="3 4">
    <name type="scientific">Agrilutibacter niabensis</name>
    <dbReference type="NCBI Taxonomy" id="380628"/>
    <lineage>
        <taxon>Bacteria</taxon>
        <taxon>Pseudomonadati</taxon>
        <taxon>Pseudomonadota</taxon>
        <taxon>Gammaproteobacteria</taxon>
        <taxon>Lysobacterales</taxon>
        <taxon>Lysobacteraceae</taxon>
        <taxon>Agrilutibacter</taxon>
    </lineage>
</organism>
<dbReference type="Pfam" id="PF00092">
    <property type="entry name" value="VWA"/>
    <property type="match status" value="1"/>
</dbReference>
<dbReference type="PANTHER" id="PTHR10579">
    <property type="entry name" value="CALCIUM-ACTIVATED CHLORIDE CHANNEL REGULATOR"/>
    <property type="match status" value="1"/>
</dbReference>
<dbReference type="EMBL" id="JAVDVW010000001">
    <property type="protein sequence ID" value="MDR7098219.1"/>
    <property type="molecule type" value="Genomic_DNA"/>
</dbReference>
<evidence type="ECO:0000313" key="3">
    <source>
        <dbReference type="EMBL" id="MDR7098219.1"/>
    </source>
</evidence>
<feature type="region of interest" description="Disordered" evidence="1">
    <location>
        <begin position="64"/>
        <end position="88"/>
    </location>
</feature>
<evidence type="ECO:0000313" key="4">
    <source>
        <dbReference type="Proteomes" id="UP001267878"/>
    </source>
</evidence>
<protein>
    <submittedName>
        <fullName evidence="3">Ca-activated chloride channel family protein</fullName>
    </submittedName>
</protein>
<feature type="compositionally biased region" description="Pro residues" evidence="1">
    <location>
        <begin position="79"/>
        <end position="88"/>
    </location>
</feature>
<dbReference type="InterPro" id="IPR051266">
    <property type="entry name" value="CLCR"/>
</dbReference>